<dbReference type="SUPFAM" id="SSF50978">
    <property type="entry name" value="WD40 repeat-like"/>
    <property type="match status" value="1"/>
</dbReference>
<dbReference type="AlphaFoldDB" id="A0A8S2LLZ2"/>
<dbReference type="InterPro" id="IPR001293">
    <property type="entry name" value="Znf_TRAF"/>
</dbReference>
<name>A0A8S2LLZ2_9BILA</name>
<dbReference type="PROSITE" id="PS50082">
    <property type="entry name" value="WD_REPEATS_2"/>
    <property type="match status" value="2"/>
</dbReference>
<dbReference type="PROSITE" id="PS50294">
    <property type="entry name" value="WD_REPEATS_REGION"/>
    <property type="match status" value="1"/>
</dbReference>
<evidence type="ECO:0000256" key="1">
    <source>
        <dbReference type="ARBA" id="ARBA00022574"/>
    </source>
</evidence>
<dbReference type="PANTHER" id="PTHR19848">
    <property type="entry name" value="WD40 REPEAT PROTEIN"/>
    <property type="match status" value="1"/>
</dbReference>
<dbReference type="InterPro" id="IPR015943">
    <property type="entry name" value="WD40/YVTN_repeat-like_dom_sf"/>
</dbReference>
<dbReference type="SUPFAM" id="SSF49599">
    <property type="entry name" value="TRAF domain-like"/>
    <property type="match status" value="1"/>
</dbReference>
<evidence type="ECO:0000313" key="11">
    <source>
        <dbReference type="Proteomes" id="UP000681967"/>
    </source>
</evidence>
<dbReference type="InterPro" id="IPR027370">
    <property type="entry name" value="Znf-RING_euk"/>
</dbReference>
<comment type="caution">
    <text evidence="10">The sequence shown here is derived from an EMBL/GenBank/DDBJ whole genome shotgun (WGS) entry which is preliminary data.</text>
</comment>
<dbReference type="PROSITE" id="PS00678">
    <property type="entry name" value="WD_REPEATS_1"/>
    <property type="match status" value="2"/>
</dbReference>
<feature type="domain" description="TRAF-type" evidence="9">
    <location>
        <begin position="123"/>
        <end position="159"/>
    </location>
</feature>
<dbReference type="PROSITE" id="PS50089">
    <property type="entry name" value="ZF_RING_2"/>
    <property type="match status" value="1"/>
</dbReference>
<feature type="domain" description="RING-type" evidence="8">
    <location>
        <begin position="31"/>
        <end position="65"/>
    </location>
</feature>
<evidence type="ECO:0000256" key="5">
    <source>
        <dbReference type="ARBA" id="ARBA00022833"/>
    </source>
</evidence>
<keyword evidence="2 6" id="KW-0479">Metal-binding</keyword>
<dbReference type="Pfam" id="PF00400">
    <property type="entry name" value="WD40"/>
    <property type="match status" value="3"/>
</dbReference>
<dbReference type="InterPro" id="IPR019775">
    <property type="entry name" value="WD40_repeat_CS"/>
</dbReference>
<dbReference type="EMBL" id="CAJOBH010002507">
    <property type="protein sequence ID" value="CAF3909908.1"/>
    <property type="molecule type" value="Genomic_DNA"/>
</dbReference>
<evidence type="ECO:0000256" key="4">
    <source>
        <dbReference type="ARBA" id="ARBA00022771"/>
    </source>
</evidence>
<keyword evidence="4 6" id="KW-0863">Zinc-finger</keyword>
<evidence type="ECO:0000259" key="9">
    <source>
        <dbReference type="PROSITE" id="PS50145"/>
    </source>
</evidence>
<dbReference type="GO" id="GO:0008270">
    <property type="term" value="F:zinc ion binding"/>
    <property type="evidence" value="ECO:0007669"/>
    <property type="project" value="UniProtKB-KW"/>
</dbReference>
<dbReference type="InterPro" id="IPR013083">
    <property type="entry name" value="Znf_RING/FYVE/PHD"/>
</dbReference>
<dbReference type="Gene3D" id="2.130.10.10">
    <property type="entry name" value="YVTN repeat-like/Quinoprotein amine dehydrogenase"/>
    <property type="match status" value="1"/>
</dbReference>
<sequence length="604" mass="69160">MAETNLHKSLSNSSQEDIIYVDEQYNSPFKCSICRRIFRDPVITQCGHTFCRKCTSSAILCPYDQQVLQTFVSNYIVAEQINTLLVWCKYAFKKNQKAGSDMKIERDEHGCPVKIPLLRKKEHEDECTYRLVPCPNGCPYSNLRQKDIYNHIHVCPNRQPSQFQFTINTSNDQSQIPQQELISKISQIDFLVNTCKQLTGTVAMMRNEIDTLKINQEALCSRNDLILSELMKTKQTSPIPTTIDEQESVRNHDSDDENELSTVILRCNGTFTGHSDTVWCLYALDDVLLSGSSDKTVKVWNLRETPYTNLVTLHGHEEGVLSLTVKERTAFSGSVDKSIFVWNLNDYKKTASFVAHTDPVCSLTQYDNHLYSSSNKCLKVWDMQTLKLINEIQTDSRNGWLRILMQRDKCIYAGCRRVIKECSKKEATFTAGHDESTYKSGELSAKRWIAEDDAPFYNKGRGRNVIYETQTVSAIMNIGGNNYFDNETIPKQFERLFQLLYFKVAYKNRDFVFLVDNARAHTAAEYSANDFAMKPGGRCPVDAIEYVDGQNVKITIEYYDDDGESKGLLKLVKELNLDILQNCKLLEYKEIVSEHAAFKNVSET</sequence>
<dbReference type="GO" id="GO:0005730">
    <property type="term" value="C:nucleolus"/>
    <property type="evidence" value="ECO:0007669"/>
    <property type="project" value="TreeGrafter"/>
</dbReference>
<keyword evidence="5 6" id="KW-0862">Zinc</keyword>
<dbReference type="GO" id="GO:0000027">
    <property type="term" value="P:ribosomal large subunit assembly"/>
    <property type="evidence" value="ECO:0007669"/>
    <property type="project" value="TreeGrafter"/>
</dbReference>
<evidence type="ECO:0000256" key="2">
    <source>
        <dbReference type="ARBA" id="ARBA00022723"/>
    </source>
</evidence>
<dbReference type="Proteomes" id="UP000681967">
    <property type="component" value="Unassembled WGS sequence"/>
</dbReference>
<dbReference type="InterPro" id="IPR036322">
    <property type="entry name" value="WD40_repeat_dom_sf"/>
</dbReference>
<evidence type="ECO:0000259" key="8">
    <source>
        <dbReference type="PROSITE" id="PS50089"/>
    </source>
</evidence>
<dbReference type="PANTHER" id="PTHR19848:SF6">
    <property type="entry name" value="E3 UBIQUITIN-PROTEIN LIGASE TRAF7"/>
    <property type="match status" value="1"/>
</dbReference>
<feature type="repeat" description="WD" evidence="7">
    <location>
        <begin position="271"/>
        <end position="310"/>
    </location>
</feature>
<organism evidence="10 11">
    <name type="scientific">Rotaria magnacalcarata</name>
    <dbReference type="NCBI Taxonomy" id="392030"/>
    <lineage>
        <taxon>Eukaryota</taxon>
        <taxon>Metazoa</taxon>
        <taxon>Spiralia</taxon>
        <taxon>Gnathifera</taxon>
        <taxon>Rotifera</taxon>
        <taxon>Eurotatoria</taxon>
        <taxon>Bdelloidea</taxon>
        <taxon>Philodinida</taxon>
        <taxon>Philodinidae</taxon>
        <taxon>Rotaria</taxon>
    </lineage>
</organism>
<dbReference type="Pfam" id="PF13445">
    <property type="entry name" value="zf-RING_UBOX"/>
    <property type="match status" value="1"/>
</dbReference>
<dbReference type="SMART" id="SM00320">
    <property type="entry name" value="WD40"/>
    <property type="match status" value="3"/>
</dbReference>
<dbReference type="Gene3D" id="3.30.40.10">
    <property type="entry name" value="Zinc/RING finger domain, C3HC4 (zinc finger)"/>
    <property type="match status" value="2"/>
</dbReference>
<dbReference type="InterPro" id="IPR001841">
    <property type="entry name" value="Znf_RING"/>
</dbReference>
<evidence type="ECO:0000256" key="7">
    <source>
        <dbReference type="PROSITE-ProRule" id="PRU00221"/>
    </source>
</evidence>
<evidence type="ECO:0000313" key="10">
    <source>
        <dbReference type="EMBL" id="CAF3909908.1"/>
    </source>
</evidence>
<keyword evidence="1 7" id="KW-0853">WD repeat</keyword>
<feature type="zinc finger region" description="TRAF-type" evidence="6">
    <location>
        <begin position="123"/>
        <end position="159"/>
    </location>
</feature>
<reference evidence="10" key="1">
    <citation type="submission" date="2021-02" db="EMBL/GenBank/DDBJ databases">
        <authorList>
            <person name="Nowell W R."/>
        </authorList>
    </citation>
    <scope>NUCLEOTIDE SEQUENCE</scope>
</reference>
<dbReference type="SMART" id="SM00184">
    <property type="entry name" value="RING"/>
    <property type="match status" value="1"/>
</dbReference>
<dbReference type="GO" id="GO:0007219">
    <property type="term" value="P:Notch signaling pathway"/>
    <property type="evidence" value="ECO:0007669"/>
    <property type="project" value="TreeGrafter"/>
</dbReference>
<dbReference type="SUPFAM" id="SSF57850">
    <property type="entry name" value="RING/U-box"/>
    <property type="match status" value="1"/>
</dbReference>
<protein>
    <submittedName>
        <fullName evidence="10">Uncharacterized protein</fullName>
    </submittedName>
</protein>
<accession>A0A8S2LLZ2</accession>
<gene>
    <name evidence="10" type="ORF">BYL167_LOCUS8922</name>
</gene>
<evidence type="ECO:0000256" key="3">
    <source>
        <dbReference type="ARBA" id="ARBA00022737"/>
    </source>
</evidence>
<dbReference type="InterPro" id="IPR001680">
    <property type="entry name" value="WD40_rpt"/>
</dbReference>
<evidence type="ECO:0000256" key="6">
    <source>
        <dbReference type="PROSITE-ProRule" id="PRU00207"/>
    </source>
</evidence>
<feature type="repeat" description="WD" evidence="7">
    <location>
        <begin position="313"/>
        <end position="352"/>
    </location>
</feature>
<dbReference type="PROSITE" id="PS50145">
    <property type="entry name" value="ZF_TRAF"/>
    <property type="match status" value="1"/>
</dbReference>
<proteinExistence type="predicted"/>
<keyword evidence="3" id="KW-0677">Repeat</keyword>